<gene>
    <name evidence="1" type="ORF">PAAG_00576</name>
</gene>
<dbReference type="VEuPathDB" id="FungiDB:PAAG_00576"/>
<dbReference type="Pfam" id="PF20174">
    <property type="entry name" value="DUF6540"/>
    <property type="match status" value="1"/>
</dbReference>
<evidence type="ECO:0000313" key="1">
    <source>
        <dbReference type="EMBL" id="EEH36253.2"/>
    </source>
</evidence>
<dbReference type="Proteomes" id="UP000002059">
    <property type="component" value="Partially assembled WGS sequence"/>
</dbReference>
<protein>
    <submittedName>
        <fullName evidence="1">Uncharacterized protein</fullName>
    </submittedName>
</protein>
<dbReference type="HOGENOM" id="CLU_2740714_0_0_1"/>
<accession>C1GPY1</accession>
<dbReference type="AlphaFoldDB" id="C1GPY1"/>
<evidence type="ECO:0000313" key="2">
    <source>
        <dbReference type="Proteomes" id="UP000002059"/>
    </source>
</evidence>
<reference evidence="1 2" key="1">
    <citation type="journal article" date="2011" name="PLoS Genet.">
        <title>Comparative genomic analysis of human fungal pathogens causing paracoccidioidomycosis.</title>
        <authorList>
            <person name="Desjardins C.A."/>
            <person name="Champion M.D."/>
            <person name="Holder J.W."/>
            <person name="Muszewska A."/>
            <person name="Goldberg J."/>
            <person name="Bailao A.M."/>
            <person name="Brigido M.M."/>
            <person name="Ferreira M.E."/>
            <person name="Garcia A.M."/>
            <person name="Grynberg M."/>
            <person name="Gujja S."/>
            <person name="Heiman D.I."/>
            <person name="Henn M.R."/>
            <person name="Kodira C.D."/>
            <person name="Leon-Narvaez H."/>
            <person name="Longo L.V."/>
            <person name="Ma L.J."/>
            <person name="Malavazi I."/>
            <person name="Matsuo A.L."/>
            <person name="Morais F.V."/>
            <person name="Pereira M."/>
            <person name="Rodriguez-Brito S."/>
            <person name="Sakthikumar S."/>
            <person name="Salem-Izacc S.M."/>
            <person name="Sykes S.M."/>
            <person name="Teixeira M.M."/>
            <person name="Vallejo M.C."/>
            <person name="Walter M.E."/>
            <person name="Yandava C."/>
            <person name="Young S."/>
            <person name="Zeng Q."/>
            <person name="Zucker J."/>
            <person name="Felipe M.S."/>
            <person name="Goldman G.H."/>
            <person name="Haas B.J."/>
            <person name="McEwen J.G."/>
            <person name="Nino-Vega G."/>
            <person name="Puccia R."/>
            <person name="San-Blas G."/>
            <person name="Soares C.M."/>
            <person name="Birren B.W."/>
            <person name="Cuomo C.A."/>
        </authorList>
    </citation>
    <scope>NUCLEOTIDE SEQUENCE [LARGE SCALE GENOMIC DNA]</scope>
    <source>
        <strain evidence="2">ATCC MYA-826 / Pb01</strain>
    </source>
</reference>
<name>C1GPY1_PARBA</name>
<organism evidence="1 2">
    <name type="scientific">Paracoccidioides lutzii (strain ATCC MYA-826 / Pb01)</name>
    <name type="common">Paracoccidioides brasiliensis</name>
    <dbReference type="NCBI Taxonomy" id="502779"/>
    <lineage>
        <taxon>Eukaryota</taxon>
        <taxon>Fungi</taxon>
        <taxon>Dikarya</taxon>
        <taxon>Ascomycota</taxon>
        <taxon>Pezizomycotina</taxon>
        <taxon>Eurotiomycetes</taxon>
        <taxon>Eurotiomycetidae</taxon>
        <taxon>Onygenales</taxon>
        <taxon>Ajellomycetaceae</taxon>
        <taxon>Paracoccidioides</taxon>
    </lineage>
</organism>
<dbReference type="RefSeq" id="XP_002798037.2">
    <property type="nucleotide sequence ID" value="XM_002797991.2"/>
</dbReference>
<dbReference type="EMBL" id="KN293992">
    <property type="protein sequence ID" value="EEH36253.2"/>
    <property type="molecule type" value="Genomic_DNA"/>
</dbReference>
<dbReference type="eggNOG" id="ENOG502RMXD">
    <property type="taxonomic scope" value="Eukaryota"/>
</dbReference>
<dbReference type="InterPro" id="IPR046670">
    <property type="entry name" value="DUF6540"/>
</dbReference>
<dbReference type="OrthoDB" id="4135672at2759"/>
<sequence>MVFEDKFGEPPDEQPTFRGIKLLGNVQGDYEKVFKDICLEIEAPKKQFDGAKRPYLQNPLRRYQQWTAKTI</sequence>
<keyword evidence="2" id="KW-1185">Reference proteome</keyword>
<dbReference type="KEGG" id="pbl:PAAG_00576"/>
<proteinExistence type="predicted"/>
<dbReference type="GeneID" id="9101168"/>